<dbReference type="Proteomes" id="UP000001918">
    <property type="component" value="Chromosome"/>
</dbReference>
<dbReference type="NCBIfam" id="NF005801">
    <property type="entry name" value="PRK07656.1"/>
    <property type="match status" value="1"/>
</dbReference>
<dbReference type="InterPro" id="IPR042099">
    <property type="entry name" value="ANL_N_sf"/>
</dbReference>
<keyword evidence="2 5" id="KW-0436">Ligase</keyword>
<evidence type="ECO:0000259" key="4">
    <source>
        <dbReference type="Pfam" id="PF13193"/>
    </source>
</evidence>
<evidence type="ECO:0000256" key="2">
    <source>
        <dbReference type="ARBA" id="ARBA00022598"/>
    </source>
</evidence>
<proteinExistence type="inferred from homology"/>
<dbReference type="KEGG" id="tcu:Tcur_3475"/>
<dbReference type="HOGENOM" id="CLU_000022_59_7_11"/>
<dbReference type="Gene3D" id="3.30.300.30">
    <property type="match status" value="1"/>
</dbReference>
<evidence type="ECO:0000259" key="3">
    <source>
        <dbReference type="Pfam" id="PF00501"/>
    </source>
</evidence>
<reference evidence="5 6" key="1">
    <citation type="journal article" date="2011" name="Stand. Genomic Sci.">
        <title>Complete genome sequence of Thermomonospora curvata type strain (B9).</title>
        <authorList>
            <person name="Chertkov O."/>
            <person name="Sikorski J."/>
            <person name="Nolan M."/>
            <person name="Lapidus A."/>
            <person name="Lucas S."/>
            <person name="Del Rio T.G."/>
            <person name="Tice H."/>
            <person name="Cheng J.F."/>
            <person name="Goodwin L."/>
            <person name="Pitluck S."/>
            <person name="Liolios K."/>
            <person name="Ivanova N."/>
            <person name="Mavromatis K."/>
            <person name="Mikhailova N."/>
            <person name="Ovchinnikova G."/>
            <person name="Pati A."/>
            <person name="Chen A."/>
            <person name="Palaniappan K."/>
            <person name="Djao O.D."/>
            <person name="Land M."/>
            <person name="Hauser L."/>
            <person name="Chang Y.J."/>
            <person name="Jeffries C.D."/>
            <person name="Brettin T."/>
            <person name="Han C."/>
            <person name="Detter J.C."/>
            <person name="Rohde M."/>
            <person name="Goker M."/>
            <person name="Woyke T."/>
            <person name="Bristow J."/>
            <person name="Eisen J.A."/>
            <person name="Markowitz V."/>
            <person name="Hugenholtz P."/>
            <person name="Klenk H.P."/>
            <person name="Kyrpides N.C."/>
        </authorList>
    </citation>
    <scope>NUCLEOTIDE SEQUENCE [LARGE SCALE GENOMIC DNA]</scope>
    <source>
        <strain evidence="6">ATCC 19995 / DSM 43183 / JCM 3096 / KCTC 9072 / NBRC 15933 / NCIMB 10081 / Henssen B9</strain>
    </source>
</reference>
<evidence type="ECO:0000313" key="6">
    <source>
        <dbReference type="Proteomes" id="UP000001918"/>
    </source>
</evidence>
<dbReference type="GO" id="GO:0031956">
    <property type="term" value="F:medium-chain fatty acid-CoA ligase activity"/>
    <property type="evidence" value="ECO:0007669"/>
    <property type="project" value="TreeGrafter"/>
</dbReference>
<organism evidence="5 6">
    <name type="scientific">Thermomonospora curvata (strain ATCC 19995 / DSM 43183 / JCM 3096 / KCTC 9072 / NBRC 15933 / NCIMB 10081 / Henssen B9)</name>
    <dbReference type="NCBI Taxonomy" id="471852"/>
    <lineage>
        <taxon>Bacteria</taxon>
        <taxon>Bacillati</taxon>
        <taxon>Actinomycetota</taxon>
        <taxon>Actinomycetes</taxon>
        <taxon>Streptosporangiales</taxon>
        <taxon>Thermomonosporaceae</taxon>
        <taxon>Thermomonospora</taxon>
    </lineage>
</organism>
<dbReference type="PANTHER" id="PTHR43201:SF5">
    <property type="entry name" value="MEDIUM-CHAIN ACYL-COA LIGASE ACSF2, MITOCHONDRIAL"/>
    <property type="match status" value="1"/>
</dbReference>
<dbReference type="STRING" id="471852.Tcur_3475"/>
<dbReference type="PROSITE" id="PS00455">
    <property type="entry name" value="AMP_BINDING"/>
    <property type="match status" value="1"/>
</dbReference>
<evidence type="ECO:0000256" key="1">
    <source>
        <dbReference type="ARBA" id="ARBA00006432"/>
    </source>
</evidence>
<dbReference type="Pfam" id="PF00501">
    <property type="entry name" value="AMP-binding"/>
    <property type="match status" value="1"/>
</dbReference>
<dbReference type="AlphaFoldDB" id="D1AB70"/>
<evidence type="ECO:0000313" key="5">
    <source>
        <dbReference type="EMBL" id="ACY99013.1"/>
    </source>
</evidence>
<dbReference type="PANTHER" id="PTHR43201">
    <property type="entry name" value="ACYL-COA SYNTHETASE"/>
    <property type="match status" value="1"/>
</dbReference>
<sequence>MAGMSEQDALTIPAVLDRAVRDFPDAEAVVDRQVRVTFSELGERVRAAARAFVGSGIGRGDRIAIWAPNSLSWIVAALGAVCAGAVLVPLNTRYKGEEARWPLTKAKVKVLFVEDDFLGIDYPGMLGLEESGTLPGLPDLQTVVTFNGPERPGVISWERWLARGEGASDPDPVAPGDVADILFTSGTTGRPKGVLSTHEQNVRTYLAWSGRTGVTAGDRYLIINPFFHTFGYKAGVLACLLRGATMVLQRVFDVPETLHLIETEKITVLPGPPTIYTSLLDAPDLDERDLSSLRLAVTGAADVPVALVRRIRTLFPQVITAYGLTESTGTVTACSVDDDDVTVATTSGRPIEDVEVMIAGPDWRPLPPGQDGEILVRGYNVMSGYLDDPEATAEALRDGWLVTGDRGKLDERGYLTITGRSKDMFTVGGFNVYPAEIESVLVRHEAVAEAAVIGVPDQRLGEVGRAYVRLRPGRRATAEELIAHCRDALANFKVPREVVFVDDFPRTAAGKVRKVDLRKEITHG</sequence>
<dbReference type="InterPro" id="IPR045851">
    <property type="entry name" value="AMP-bd_C_sf"/>
</dbReference>
<dbReference type="SUPFAM" id="SSF56801">
    <property type="entry name" value="Acetyl-CoA synthetase-like"/>
    <property type="match status" value="1"/>
</dbReference>
<dbReference type="InterPro" id="IPR025110">
    <property type="entry name" value="AMP-bd_C"/>
</dbReference>
<gene>
    <name evidence="5" type="ordered locus">Tcur_3475</name>
</gene>
<name>D1AB70_THECD</name>
<dbReference type="GO" id="GO:0006631">
    <property type="term" value="P:fatty acid metabolic process"/>
    <property type="evidence" value="ECO:0007669"/>
    <property type="project" value="TreeGrafter"/>
</dbReference>
<dbReference type="FunFam" id="3.30.300.30:FF:000008">
    <property type="entry name" value="2,3-dihydroxybenzoate-AMP ligase"/>
    <property type="match status" value="1"/>
</dbReference>
<keyword evidence="6" id="KW-1185">Reference proteome</keyword>
<feature type="domain" description="AMP-dependent synthetase/ligase" evidence="3">
    <location>
        <begin position="17"/>
        <end position="386"/>
    </location>
</feature>
<feature type="domain" description="AMP-binding enzyme C-terminal" evidence="4">
    <location>
        <begin position="436"/>
        <end position="511"/>
    </location>
</feature>
<dbReference type="InterPro" id="IPR020845">
    <property type="entry name" value="AMP-binding_CS"/>
</dbReference>
<dbReference type="eggNOG" id="COG0318">
    <property type="taxonomic scope" value="Bacteria"/>
</dbReference>
<comment type="similarity">
    <text evidence="1">Belongs to the ATP-dependent AMP-binding enzyme family.</text>
</comment>
<dbReference type="Gene3D" id="3.40.50.12780">
    <property type="entry name" value="N-terminal domain of ligase-like"/>
    <property type="match status" value="1"/>
</dbReference>
<dbReference type="EMBL" id="CP001738">
    <property type="protein sequence ID" value="ACY99013.1"/>
    <property type="molecule type" value="Genomic_DNA"/>
</dbReference>
<protein>
    <submittedName>
        <fullName evidence="5">AMP-dependent synthetase and ligase</fullName>
    </submittedName>
</protein>
<dbReference type="InterPro" id="IPR000873">
    <property type="entry name" value="AMP-dep_synth/lig_dom"/>
</dbReference>
<dbReference type="Pfam" id="PF13193">
    <property type="entry name" value="AMP-binding_C"/>
    <property type="match status" value="1"/>
</dbReference>
<accession>D1AB70</accession>